<dbReference type="AlphaFoldDB" id="A0A212IXV6"/>
<dbReference type="EMBL" id="FLUM01000001">
    <property type="protein sequence ID" value="SBV92049.1"/>
    <property type="molecule type" value="Genomic_DNA"/>
</dbReference>
<protein>
    <submittedName>
        <fullName evidence="1">Uncharacterized protein</fullName>
    </submittedName>
</protein>
<gene>
    <name evidence="1" type="ORF">KL86DYS1_10505</name>
</gene>
<evidence type="ECO:0000313" key="1">
    <source>
        <dbReference type="EMBL" id="SBV92049.1"/>
    </source>
</evidence>
<name>A0A212IXV6_9BACT</name>
<sequence length="63" mass="7209">MSQTDISSEIGELKDTVDNLRGALEIPMPPQFHVTQMKSQLEEISEKLKGIYIEMTDENPWSE</sequence>
<proteinExistence type="predicted"/>
<organism evidence="1">
    <name type="scientific">uncultured Dysgonomonas sp</name>
    <dbReference type="NCBI Taxonomy" id="206096"/>
    <lineage>
        <taxon>Bacteria</taxon>
        <taxon>Pseudomonadati</taxon>
        <taxon>Bacteroidota</taxon>
        <taxon>Bacteroidia</taxon>
        <taxon>Bacteroidales</taxon>
        <taxon>Dysgonomonadaceae</taxon>
        <taxon>Dysgonomonas</taxon>
        <taxon>environmental samples</taxon>
    </lineage>
</organism>
<dbReference type="RefSeq" id="WP_296938402.1">
    <property type="nucleotide sequence ID" value="NZ_LT599032.1"/>
</dbReference>
<accession>A0A212IXV6</accession>
<reference evidence="1" key="1">
    <citation type="submission" date="2016-04" db="EMBL/GenBank/DDBJ databases">
        <authorList>
            <person name="Evans L.H."/>
            <person name="Alamgir A."/>
            <person name="Owens N."/>
            <person name="Weber N.D."/>
            <person name="Virtaneva K."/>
            <person name="Barbian K."/>
            <person name="Babar A."/>
            <person name="Rosenke K."/>
        </authorList>
    </citation>
    <scope>NUCLEOTIDE SEQUENCE</scope>
    <source>
        <strain evidence="1">86-1</strain>
    </source>
</reference>